<dbReference type="Proteomes" id="UP000807371">
    <property type="component" value="Unassembled WGS sequence"/>
</dbReference>
<evidence type="ECO:0000256" key="3">
    <source>
        <dbReference type="SAM" id="MobiDB-lite"/>
    </source>
</evidence>
<dbReference type="EMBL" id="JACYXC010000001">
    <property type="protein sequence ID" value="MBH5333838.1"/>
    <property type="molecule type" value="Genomic_DNA"/>
</dbReference>
<dbReference type="PROSITE" id="PS51462">
    <property type="entry name" value="NUDIX"/>
    <property type="match status" value="1"/>
</dbReference>
<keyword evidence="2" id="KW-0378">Hydrolase</keyword>
<feature type="region of interest" description="Disordered" evidence="3">
    <location>
        <begin position="148"/>
        <end position="174"/>
    </location>
</feature>
<evidence type="ECO:0000256" key="2">
    <source>
        <dbReference type="ARBA" id="ARBA00022801"/>
    </source>
</evidence>
<dbReference type="InterPro" id="IPR000086">
    <property type="entry name" value="NUDIX_hydrolase_dom"/>
</dbReference>
<dbReference type="Gene3D" id="3.90.79.10">
    <property type="entry name" value="Nucleoside Triphosphate Pyrophosphohydrolase"/>
    <property type="match status" value="1"/>
</dbReference>
<evidence type="ECO:0000259" key="4">
    <source>
        <dbReference type="PROSITE" id="PS51462"/>
    </source>
</evidence>
<dbReference type="CDD" id="cd18879">
    <property type="entry name" value="NUDIX_Hydrolase"/>
    <property type="match status" value="1"/>
</dbReference>
<evidence type="ECO:0000256" key="1">
    <source>
        <dbReference type="ARBA" id="ARBA00001946"/>
    </source>
</evidence>
<dbReference type="PANTHER" id="PTHR43046">
    <property type="entry name" value="GDP-MANNOSE MANNOSYL HYDROLASE"/>
    <property type="match status" value="1"/>
</dbReference>
<accession>A0ABS0NF66</accession>
<keyword evidence="6" id="KW-1185">Reference proteome</keyword>
<feature type="domain" description="Nudix hydrolase" evidence="4">
    <location>
        <begin position="19"/>
        <end position="148"/>
    </location>
</feature>
<comment type="caution">
    <text evidence="5">The sequence shown here is derived from an EMBL/GenBank/DDBJ whole genome shotgun (WGS) entry which is preliminary data.</text>
</comment>
<dbReference type="Pfam" id="PF00293">
    <property type="entry name" value="NUDIX"/>
    <property type="match status" value="1"/>
</dbReference>
<name>A0ABS0NF66_9ACTN</name>
<feature type="compositionally biased region" description="Gly residues" evidence="3">
    <location>
        <begin position="157"/>
        <end position="166"/>
    </location>
</feature>
<evidence type="ECO:0000313" key="6">
    <source>
        <dbReference type="Proteomes" id="UP000807371"/>
    </source>
</evidence>
<organism evidence="5 6">
    <name type="scientific">Streptomyces pactum</name>
    <dbReference type="NCBI Taxonomy" id="68249"/>
    <lineage>
        <taxon>Bacteria</taxon>
        <taxon>Bacillati</taxon>
        <taxon>Actinomycetota</taxon>
        <taxon>Actinomycetes</taxon>
        <taxon>Kitasatosporales</taxon>
        <taxon>Streptomycetaceae</taxon>
        <taxon>Streptomyces</taxon>
    </lineage>
</organism>
<evidence type="ECO:0000313" key="5">
    <source>
        <dbReference type="EMBL" id="MBH5333838.1"/>
    </source>
</evidence>
<protein>
    <submittedName>
        <fullName evidence="5">NUDIX domain-containing protein</fullName>
    </submittedName>
</protein>
<dbReference type="PANTHER" id="PTHR43046:SF16">
    <property type="entry name" value="ADP-RIBOSE PYROPHOSPHATASE YJHB-RELATED"/>
    <property type="match status" value="1"/>
</dbReference>
<dbReference type="RefSeq" id="WP_197987603.1">
    <property type="nucleotide sequence ID" value="NZ_JACYXC010000001.1"/>
</dbReference>
<comment type="cofactor">
    <cofactor evidence="1">
        <name>Mg(2+)</name>
        <dbReference type="ChEBI" id="CHEBI:18420"/>
    </cofactor>
</comment>
<reference evidence="5 6" key="1">
    <citation type="submission" date="2020-09" db="EMBL/GenBank/DDBJ databases">
        <title>Biosynthesis of the nuclear factor of activated T cells inhibitor NFAT-133 and its congeners in Streptomyces pactum.</title>
        <authorList>
            <person name="Zhou W."/>
            <person name="Posri P."/>
            <person name="Abugrain M.E."/>
            <person name="Weisberg A.J."/>
            <person name="Chang J.H."/>
            <person name="Mahmud T."/>
        </authorList>
    </citation>
    <scope>NUCLEOTIDE SEQUENCE [LARGE SCALE GENOMIC DNA]</scope>
    <source>
        <strain evidence="5 6">ATCC 27456</strain>
    </source>
</reference>
<dbReference type="InterPro" id="IPR015797">
    <property type="entry name" value="NUDIX_hydrolase-like_dom_sf"/>
</dbReference>
<sequence>MATPDFIRELRADIGNRLLHLPGVSAIVLDDDGRVLLGRRADNGRWSIIGGIPEPGEQPAAAVVREVYEETAVHCVPERVLLVQALQPVVYPNGDVCQFMDICFRCRAVGGEARVNDEESLEVGWFPLDGLPRMEDFAVTRIKQATADGPTWFDPSGGPGSMGPGHIGPPPGAA</sequence>
<dbReference type="SUPFAM" id="SSF55811">
    <property type="entry name" value="Nudix"/>
    <property type="match status" value="1"/>
</dbReference>
<gene>
    <name evidence="5" type="ORF">IHE55_03065</name>
</gene>
<proteinExistence type="predicted"/>